<gene>
    <name evidence="1" type="ORF">LOK49_LG02G02831</name>
</gene>
<name>A0ACC0IVE3_9ERIC</name>
<organism evidence="1 2">
    <name type="scientific">Camellia lanceoleosa</name>
    <dbReference type="NCBI Taxonomy" id="1840588"/>
    <lineage>
        <taxon>Eukaryota</taxon>
        <taxon>Viridiplantae</taxon>
        <taxon>Streptophyta</taxon>
        <taxon>Embryophyta</taxon>
        <taxon>Tracheophyta</taxon>
        <taxon>Spermatophyta</taxon>
        <taxon>Magnoliopsida</taxon>
        <taxon>eudicotyledons</taxon>
        <taxon>Gunneridae</taxon>
        <taxon>Pentapetalae</taxon>
        <taxon>asterids</taxon>
        <taxon>Ericales</taxon>
        <taxon>Theaceae</taxon>
        <taxon>Camellia</taxon>
    </lineage>
</organism>
<keyword evidence="2" id="KW-1185">Reference proteome</keyword>
<sequence>MAAENGGGGNNDDAMDNMLAGLTVESYGVLNQIEVLHIWRPPPNIITNRHRSSCFTTAAVPYPSVAIAPSPPTEAGSGKHMENKKTKPEIAEEEKVKKKNTMTKFTDAHKVKMRVFAGGWVGEFGKTLRKPLRSFVRRLGSPHKTSSCGWT</sequence>
<dbReference type="EMBL" id="CM045760">
    <property type="protein sequence ID" value="KAI8027876.1"/>
    <property type="molecule type" value="Genomic_DNA"/>
</dbReference>
<proteinExistence type="predicted"/>
<reference evidence="1 2" key="1">
    <citation type="journal article" date="2022" name="Plant J.">
        <title>Chromosome-level genome of Camellia lanceoleosa provides a valuable resource for understanding genome evolution and self-incompatibility.</title>
        <authorList>
            <person name="Gong W."/>
            <person name="Xiao S."/>
            <person name="Wang L."/>
            <person name="Liao Z."/>
            <person name="Chang Y."/>
            <person name="Mo W."/>
            <person name="Hu G."/>
            <person name="Li W."/>
            <person name="Zhao G."/>
            <person name="Zhu H."/>
            <person name="Hu X."/>
            <person name="Ji K."/>
            <person name="Xiang X."/>
            <person name="Song Q."/>
            <person name="Yuan D."/>
            <person name="Jin S."/>
            <person name="Zhang L."/>
        </authorList>
    </citation>
    <scope>NUCLEOTIDE SEQUENCE [LARGE SCALE GENOMIC DNA]</scope>
    <source>
        <strain evidence="1">SQ_2022a</strain>
    </source>
</reference>
<protein>
    <submittedName>
        <fullName evidence="1">Uncharacterized protein</fullName>
    </submittedName>
</protein>
<comment type="caution">
    <text evidence="1">The sequence shown here is derived from an EMBL/GenBank/DDBJ whole genome shotgun (WGS) entry which is preliminary data.</text>
</comment>
<accession>A0ACC0IVE3</accession>
<dbReference type="Proteomes" id="UP001060215">
    <property type="component" value="Chromosome 3"/>
</dbReference>
<evidence type="ECO:0000313" key="1">
    <source>
        <dbReference type="EMBL" id="KAI8027876.1"/>
    </source>
</evidence>
<evidence type="ECO:0000313" key="2">
    <source>
        <dbReference type="Proteomes" id="UP001060215"/>
    </source>
</evidence>